<organism evidence="1 2">
    <name type="scientific">Scutellospora calospora</name>
    <dbReference type="NCBI Taxonomy" id="85575"/>
    <lineage>
        <taxon>Eukaryota</taxon>
        <taxon>Fungi</taxon>
        <taxon>Fungi incertae sedis</taxon>
        <taxon>Mucoromycota</taxon>
        <taxon>Glomeromycotina</taxon>
        <taxon>Glomeromycetes</taxon>
        <taxon>Diversisporales</taxon>
        <taxon>Gigasporaceae</taxon>
        <taxon>Scutellospora</taxon>
    </lineage>
</organism>
<feature type="non-terminal residue" evidence="1">
    <location>
        <position position="61"/>
    </location>
</feature>
<keyword evidence="2" id="KW-1185">Reference proteome</keyword>
<evidence type="ECO:0000313" key="2">
    <source>
        <dbReference type="Proteomes" id="UP000789860"/>
    </source>
</evidence>
<name>A0ACA9P7Q3_9GLOM</name>
<reference evidence="1" key="1">
    <citation type="submission" date="2021-06" db="EMBL/GenBank/DDBJ databases">
        <authorList>
            <person name="Kallberg Y."/>
            <person name="Tangrot J."/>
            <person name="Rosling A."/>
        </authorList>
    </citation>
    <scope>NUCLEOTIDE SEQUENCE</scope>
    <source>
        <strain evidence="1">AU212A</strain>
    </source>
</reference>
<dbReference type="Proteomes" id="UP000789860">
    <property type="component" value="Unassembled WGS sequence"/>
</dbReference>
<accession>A0ACA9P7Q3</accession>
<evidence type="ECO:0000313" key="1">
    <source>
        <dbReference type="EMBL" id="CAG8696344.1"/>
    </source>
</evidence>
<sequence>MPTLTNTEPDSYDIDYFYGKYKDRFGVGMSELKEESLRVLPLGVQPTACEVNNLKKQHYFK</sequence>
<dbReference type="EMBL" id="CAJVPM010037773">
    <property type="protein sequence ID" value="CAG8696344.1"/>
    <property type="molecule type" value="Genomic_DNA"/>
</dbReference>
<gene>
    <name evidence="1" type="ORF">SCALOS_LOCUS10330</name>
</gene>
<protein>
    <submittedName>
        <fullName evidence="1">7790_t:CDS:1</fullName>
    </submittedName>
</protein>
<comment type="caution">
    <text evidence="1">The sequence shown here is derived from an EMBL/GenBank/DDBJ whole genome shotgun (WGS) entry which is preliminary data.</text>
</comment>
<proteinExistence type="predicted"/>